<dbReference type="InterPro" id="IPR036465">
    <property type="entry name" value="vWFA_dom_sf"/>
</dbReference>
<feature type="transmembrane region" description="Helical" evidence="4">
    <location>
        <begin position="58"/>
        <end position="78"/>
    </location>
</feature>
<dbReference type="Gene3D" id="3.40.50.410">
    <property type="entry name" value="von Willebrand factor, type A domain"/>
    <property type="match status" value="1"/>
</dbReference>
<dbReference type="PROSITE" id="PS50234">
    <property type="entry name" value="VWFA"/>
    <property type="match status" value="1"/>
</dbReference>
<dbReference type="Proteomes" id="UP001623348">
    <property type="component" value="Unassembled WGS sequence"/>
</dbReference>
<evidence type="ECO:0000256" key="2">
    <source>
        <dbReference type="ARBA" id="ARBA00023002"/>
    </source>
</evidence>
<dbReference type="EMBL" id="BAAFJT010000015">
    <property type="protein sequence ID" value="GAB0196626.1"/>
    <property type="molecule type" value="Genomic_DNA"/>
</dbReference>
<dbReference type="Pfam" id="PF18800">
    <property type="entry name" value="Atthog"/>
    <property type="match status" value="1"/>
</dbReference>
<protein>
    <submittedName>
        <fullName evidence="6">Short-chain dehydrogenase/reductase family 42E member 2</fullName>
    </submittedName>
</protein>
<keyword evidence="2" id="KW-0560">Oxidoreductase</keyword>
<dbReference type="SUPFAM" id="SSF51735">
    <property type="entry name" value="NAD(P)-binding Rossmann-fold domains"/>
    <property type="match status" value="1"/>
</dbReference>
<feature type="transmembrane region" description="Helical" evidence="4">
    <location>
        <begin position="997"/>
        <end position="1015"/>
    </location>
</feature>
<dbReference type="CDD" id="cd00198">
    <property type="entry name" value="vWFA"/>
    <property type="match status" value="1"/>
</dbReference>
<evidence type="ECO:0000313" key="7">
    <source>
        <dbReference type="Proteomes" id="UP001623348"/>
    </source>
</evidence>
<evidence type="ECO:0000256" key="1">
    <source>
        <dbReference type="ARBA" id="ARBA00009219"/>
    </source>
</evidence>
<evidence type="ECO:0000256" key="4">
    <source>
        <dbReference type="SAM" id="Phobius"/>
    </source>
</evidence>
<dbReference type="InterPro" id="IPR002035">
    <property type="entry name" value="VWF_A"/>
</dbReference>
<dbReference type="SUPFAM" id="SSF53300">
    <property type="entry name" value="vWA-like"/>
    <property type="match status" value="2"/>
</dbReference>
<keyword evidence="4" id="KW-0472">Membrane</keyword>
<gene>
    <name evidence="6" type="ORF">GRJ2_002127900</name>
</gene>
<dbReference type="GO" id="GO:0016491">
    <property type="term" value="F:oxidoreductase activity"/>
    <property type="evidence" value="ECO:0007669"/>
    <property type="project" value="UniProtKB-KW"/>
</dbReference>
<reference evidence="6 7" key="1">
    <citation type="submission" date="2024-06" db="EMBL/GenBank/DDBJ databases">
        <title>The draft genome of Grus japonensis, version 3.</title>
        <authorList>
            <person name="Nabeshima K."/>
            <person name="Suzuki S."/>
            <person name="Onuma M."/>
        </authorList>
    </citation>
    <scope>NUCLEOTIDE SEQUENCE [LARGE SCALE GENOMIC DNA]</scope>
    <source>
        <strain evidence="6 7">451A</strain>
    </source>
</reference>
<dbReference type="AlphaFoldDB" id="A0ABC9XH03"/>
<comment type="caution">
    <text evidence="6">The sequence shown here is derived from an EMBL/GenBank/DDBJ whole genome shotgun (WGS) entry which is preliminary data.</text>
</comment>
<dbReference type="PANTHER" id="PTHR46478:SF1">
    <property type="entry name" value="VON WILLEBRAND FACTOR A DOMAIN-CONTAINING PROTEIN 3A"/>
    <property type="match status" value="1"/>
</dbReference>
<keyword evidence="4" id="KW-1133">Transmembrane helix</keyword>
<dbReference type="Pfam" id="PF13768">
    <property type="entry name" value="VWA_3"/>
    <property type="match status" value="2"/>
</dbReference>
<feature type="transmembrane region" description="Helical" evidence="4">
    <location>
        <begin position="90"/>
        <end position="112"/>
    </location>
</feature>
<dbReference type="SMART" id="SM00327">
    <property type="entry name" value="VWA"/>
    <property type="match status" value="1"/>
</dbReference>
<dbReference type="Gene3D" id="3.40.50.720">
    <property type="entry name" value="NAD(P)-binding Rossmann-like Domain"/>
    <property type="match status" value="1"/>
</dbReference>
<dbReference type="PANTHER" id="PTHR46478">
    <property type="entry name" value="VON WILLEBRAND FACTOR A DOMAIN-CONTAINING PROTEIN 3A"/>
    <property type="match status" value="1"/>
</dbReference>
<dbReference type="Pfam" id="PF01073">
    <property type="entry name" value="3Beta_HSD"/>
    <property type="match status" value="1"/>
</dbReference>
<evidence type="ECO:0000313" key="6">
    <source>
        <dbReference type="EMBL" id="GAB0196626.1"/>
    </source>
</evidence>
<organism evidence="6 7">
    <name type="scientific">Grus japonensis</name>
    <name type="common">Japanese crane</name>
    <name type="synonym">Red-crowned crane</name>
    <dbReference type="NCBI Taxonomy" id="30415"/>
    <lineage>
        <taxon>Eukaryota</taxon>
        <taxon>Metazoa</taxon>
        <taxon>Chordata</taxon>
        <taxon>Craniata</taxon>
        <taxon>Vertebrata</taxon>
        <taxon>Euteleostomi</taxon>
        <taxon>Archelosauria</taxon>
        <taxon>Archosauria</taxon>
        <taxon>Dinosauria</taxon>
        <taxon>Saurischia</taxon>
        <taxon>Theropoda</taxon>
        <taxon>Coelurosauria</taxon>
        <taxon>Aves</taxon>
        <taxon>Neognathae</taxon>
        <taxon>Neoaves</taxon>
        <taxon>Gruiformes</taxon>
        <taxon>Gruidae</taxon>
        <taxon>Grus</taxon>
    </lineage>
</organism>
<keyword evidence="4" id="KW-0812">Transmembrane</keyword>
<name>A0ABC9XH03_GRUJA</name>
<dbReference type="InterPro" id="IPR037663">
    <property type="entry name" value="Mosmo"/>
</dbReference>
<comment type="similarity">
    <text evidence="1">Belongs to the 3-beta-HSD family.</text>
</comment>
<dbReference type="InterPro" id="IPR036291">
    <property type="entry name" value="NAD(P)-bd_dom_sf"/>
</dbReference>
<dbReference type="InterPro" id="IPR002225">
    <property type="entry name" value="3Beta_OHSteriod_DH/Estase"/>
</dbReference>
<sequence>MPLTDGDIHRSEKLEIWPRRGSVQGALTVGLVRQCQTIHGRDRTCIPPRLPPEWVTTLFFIIMGIISLTVTCGLLVASHWRREATKYARWIAFTGMILFCMAALIFPIGFYINEVGAKKLNLYQVLAPNAFSPVEEFVPILKKTVSSTLHEKAMVQFEWYDGTVKNIHVDLPALYNYQKLLAEMVGIYEKRIDWLSLASRRIWGSVCERRVVILVDVSVTNSMYIIHIQHALRLLLEEQMSDKDYFNIIAWVLSLQCKGSRNFMSALRRAVEVDFKDKDKHKSQGLYLLTTGIPDQETHTVSTYVGEVCRGFDLQLHVCLFSVMEDVDSSGIIPACYANPTETATAFKEIVRAANGRFHWFGEAGSRRLFGIILEANVCVLIDTSGSMDPYLPHVTKELTSLIWEQLRKNEVRFNLLRFAENTDSWKEHLVEATDENCHDAVQWVSKFHAHGNTCILTALQKALSFQGIEALYVLTDGKPDTSCSLILKEIERLRKKQDIKIHTISFSCADREANEFLKKLASQTGGRYHCSFGVVDGQLAAHRMLTEGLDDEDDPVFPYFEGDDLKKLAQEVAIARSFLKQAKSLSTEKSHHLNLDRKDWEKADIQESIKVVMQEGSTEELHSSQPCESKLKERAGPLVNRSRKTVVTGGGGYLGYNLGCALVRSGIAVVLFDVRKPKWEIPNGADFFKGDVRDYDAVFKACEGADCVFHMAACGMSGLEQLQKKDQIESINVGGTKIIIDVCKQRNIPRLIYTSTVNVVFGGNPIEEGDEETVPYFPLEKQFNHYSRTKAIADQMVLAANGTLLKGGDKLHTCVLRPPGIYGPEEQRHLPRVAVNIQRRLFNFNFGNHKVQMNWVHIRNLVQAHLLAAEALTSEKGYVASGQAYYIHDGENVIFSEWIVPLFEKLGYRKPWIHIPVLLVHIAATVMEYLHLILKPVFSFTPFLTRNEVWNVTVTHTFRIDKARNQLGYKPKKFSFADSVDHYLKTRPPCQEDHTFLKMVFAFGILLCLIILSFF</sequence>
<feature type="domain" description="VWFA" evidence="5">
    <location>
        <begin position="377"/>
        <end position="573"/>
    </location>
</feature>
<evidence type="ECO:0000256" key="3">
    <source>
        <dbReference type="ARBA" id="ARBA00023027"/>
    </source>
</evidence>
<proteinExistence type="inferred from homology"/>
<keyword evidence="7" id="KW-1185">Reference proteome</keyword>
<keyword evidence="3" id="KW-0520">NAD</keyword>
<evidence type="ECO:0000259" key="5">
    <source>
        <dbReference type="PROSITE" id="PS50234"/>
    </source>
</evidence>
<accession>A0ABC9XH03</accession>
<dbReference type="FunFam" id="3.40.50.720:FF:000138">
    <property type="entry name" value="Short-chain dehydrogenase/reductase family 42E member 1"/>
    <property type="match status" value="1"/>
</dbReference>